<dbReference type="PATRIC" id="fig|1121451.3.peg.3463"/>
<dbReference type="HOGENOM" id="CLU_2971991_0_0_7"/>
<organism evidence="1 2">
    <name type="scientific">Maridesulfovibrio hydrothermalis AM13 = DSM 14728</name>
    <dbReference type="NCBI Taxonomy" id="1121451"/>
    <lineage>
        <taxon>Bacteria</taxon>
        <taxon>Pseudomonadati</taxon>
        <taxon>Thermodesulfobacteriota</taxon>
        <taxon>Desulfovibrionia</taxon>
        <taxon>Desulfovibrionales</taxon>
        <taxon>Desulfovibrionaceae</taxon>
        <taxon>Maridesulfovibrio</taxon>
    </lineage>
</organism>
<evidence type="ECO:0000313" key="1">
    <source>
        <dbReference type="EMBL" id="CCO25528.1"/>
    </source>
</evidence>
<reference evidence="1 2" key="1">
    <citation type="submission" date="2012-10" db="EMBL/GenBank/DDBJ databases">
        <authorList>
            <person name="Genoscope - CEA"/>
        </authorList>
    </citation>
    <scope>NUCLEOTIDE SEQUENCE [LARGE SCALE GENOMIC DNA]</scope>
    <source>
        <strain evidence="2">AM13 / DSM 14728</strain>
    </source>
</reference>
<proteinExistence type="predicted"/>
<gene>
    <name evidence="1" type="ORF">DESAM_23261</name>
</gene>
<dbReference type="Proteomes" id="UP000010808">
    <property type="component" value="Chromosome"/>
</dbReference>
<protein>
    <submittedName>
        <fullName evidence="1">Uncharacterized protein</fullName>
    </submittedName>
</protein>
<name>L0RFG2_9BACT</name>
<keyword evidence="2" id="KW-1185">Reference proteome</keyword>
<dbReference type="AlphaFoldDB" id="L0RFG2"/>
<evidence type="ECO:0000313" key="2">
    <source>
        <dbReference type="Proteomes" id="UP000010808"/>
    </source>
</evidence>
<sequence>MEEAFMWNGSISLKMENGGMNFYFSCSLQMEGIAEGHKRSTTKTITIQQYINKKNAAH</sequence>
<accession>L0RFG2</accession>
<dbReference type="KEGG" id="dhy:DESAM_23261"/>
<dbReference type="EMBL" id="FO203522">
    <property type="protein sequence ID" value="CCO25528.1"/>
    <property type="molecule type" value="Genomic_DNA"/>
</dbReference>